<sequence length="56" mass="6027">MRRLSRSRSARCERAAVSAWIMAARVLPRLVTQLASTAVPPVTAAIAEVHTVLSPT</sequence>
<proteinExistence type="predicted"/>
<evidence type="ECO:0000313" key="1">
    <source>
        <dbReference type="EMBL" id="GFE36711.1"/>
    </source>
</evidence>
<name>A0A640UPS4_9ACTN</name>
<organism evidence="1 2">
    <name type="scientific">Streptomyces tubercidicus</name>
    <dbReference type="NCBI Taxonomy" id="47759"/>
    <lineage>
        <taxon>Bacteria</taxon>
        <taxon>Bacillati</taxon>
        <taxon>Actinomycetota</taxon>
        <taxon>Actinomycetes</taxon>
        <taxon>Kitasatosporales</taxon>
        <taxon>Streptomycetaceae</taxon>
        <taxon>Streptomyces</taxon>
    </lineage>
</organism>
<dbReference type="Proteomes" id="UP000431826">
    <property type="component" value="Unassembled WGS sequence"/>
</dbReference>
<keyword evidence="2" id="KW-1185">Reference proteome</keyword>
<protein>
    <submittedName>
        <fullName evidence="1">Uncharacterized protein</fullName>
    </submittedName>
</protein>
<dbReference type="EMBL" id="BLIR01000001">
    <property type="protein sequence ID" value="GFE36711.1"/>
    <property type="molecule type" value="Genomic_DNA"/>
</dbReference>
<comment type="caution">
    <text evidence="1">The sequence shown here is derived from an EMBL/GenBank/DDBJ whole genome shotgun (WGS) entry which is preliminary data.</text>
</comment>
<accession>A0A640UPS4</accession>
<gene>
    <name evidence="1" type="ORF">Stube_13840</name>
</gene>
<dbReference type="AlphaFoldDB" id="A0A640UPS4"/>
<reference evidence="1 2" key="1">
    <citation type="submission" date="2019-12" db="EMBL/GenBank/DDBJ databases">
        <title>Whole genome shotgun sequence of Streptomyces tubercidicus NBRC 13090.</title>
        <authorList>
            <person name="Ichikawa N."/>
            <person name="Kimura A."/>
            <person name="Kitahashi Y."/>
            <person name="Komaki H."/>
            <person name="Tamura T."/>
        </authorList>
    </citation>
    <scope>NUCLEOTIDE SEQUENCE [LARGE SCALE GENOMIC DNA]</scope>
    <source>
        <strain evidence="1 2">NBRC 13090</strain>
    </source>
</reference>
<evidence type="ECO:0000313" key="2">
    <source>
        <dbReference type="Proteomes" id="UP000431826"/>
    </source>
</evidence>